<sequence>MAVNMNPNILILGTVHLSGMSGCLWRREWEKEGLNSLLNKTVPCKKGEGSLLCLKWSIYATNPSLFESPQFAPDSPSLCFKIGLLVCALFQLDPRFITAF</sequence>
<proteinExistence type="predicted"/>
<organism evidence="1 2">
    <name type="scientific">Gossypium tomentosum</name>
    <name type="common">Hawaiian cotton</name>
    <name type="synonym">Gossypium sandvicense</name>
    <dbReference type="NCBI Taxonomy" id="34277"/>
    <lineage>
        <taxon>Eukaryota</taxon>
        <taxon>Viridiplantae</taxon>
        <taxon>Streptophyta</taxon>
        <taxon>Embryophyta</taxon>
        <taxon>Tracheophyta</taxon>
        <taxon>Spermatophyta</taxon>
        <taxon>Magnoliopsida</taxon>
        <taxon>eudicotyledons</taxon>
        <taxon>Gunneridae</taxon>
        <taxon>Pentapetalae</taxon>
        <taxon>rosids</taxon>
        <taxon>malvids</taxon>
        <taxon>Malvales</taxon>
        <taxon>Malvaceae</taxon>
        <taxon>Malvoideae</taxon>
        <taxon>Gossypium</taxon>
    </lineage>
</organism>
<name>A0A5D2NHK3_GOSTO</name>
<reference evidence="1 2" key="1">
    <citation type="submission" date="2019-07" db="EMBL/GenBank/DDBJ databases">
        <title>WGS assembly of Gossypium tomentosum.</title>
        <authorList>
            <person name="Chen Z.J."/>
            <person name="Sreedasyam A."/>
            <person name="Ando A."/>
            <person name="Song Q."/>
            <person name="De L."/>
            <person name="Hulse-Kemp A."/>
            <person name="Ding M."/>
            <person name="Ye W."/>
            <person name="Kirkbride R."/>
            <person name="Jenkins J."/>
            <person name="Plott C."/>
            <person name="Lovell J."/>
            <person name="Lin Y.-M."/>
            <person name="Vaughn R."/>
            <person name="Liu B."/>
            <person name="Li W."/>
            <person name="Simpson S."/>
            <person name="Scheffler B."/>
            <person name="Saski C."/>
            <person name="Grover C."/>
            <person name="Hu G."/>
            <person name="Conover J."/>
            <person name="Carlson J."/>
            <person name="Shu S."/>
            <person name="Boston L."/>
            <person name="Williams M."/>
            <person name="Peterson D."/>
            <person name="Mcgee K."/>
            <person name="Jones D."/>
            <person name="Wendel J."/>
            <person name="Stelly D."/>
            <person name="Grimwood J."/>
            <person name="Schmutz J."/>
        </authorList>
    </citation>
    <scope>NUCLEOTIDE SEQUENCE [LARGE SCALE GENOMIC DNA]</scope>
    <source>
        <strain evidence="1">7179.01</strain>
    </source>
</reference>
<dbReference type="AlphaFoldDB" id="A0A5D2NHK3"/>
<protein>
    <submittedName>
        <fullName evidence="1">Uncharacterized protein</fullName>
    </submittedName>
</protein>
<evidence type="ECO:0000313" key="1">
    <source>
        <dbReference type="EMBL" id="TYI03608.1"/>
    </source>
</evidence>
<keyword evidence="2" id="KW-1185">Reference proteome</keyword>
<dbReference type="Proteomes" id="UP000322667">
    <property type="component" value="Chromosome A11"/>
</dbReference>
<evidence type="ECO:0000313" key="2">
    <source>
        <dbReference type="Proteomes" id="UP000322667"/>
    </source>
</evidence>
<gene>
    <name evidence="1" type="ORF">ES332_A11G351600v1</name>
</gene>
<accession>A0A5D2NHK3</accession>
<dbReference type="EMBL" id="CM017620">
    <property type="protein sequence ID" value="TYI03608.1"/>
    <property type="molecule type" value="Genomic_DNA"/>
</dbReference>